<sequence>MTLSDTTATALDDAAALWIAALNNVGPQTYSQPSGCGAWTIAELINHVAGGGERYAMLDSAPWRGGIRICWLESRAINESC</sequence>
<reference evidence="2" key="1">
    <citation type="journal article" date="2019" name="Int. J. Syst. Evol. Microbiol.">
        <title>The Global Catalogue of Microorganisms (GCM) 10K type strain sequencing project: providing services to taxonomists for standard genome sequencing and annotation.</title>
        <authorList>
            <consortium name="The Broad Institute Genomics Platform"/>
            <consortium name="The Broad Institute Genome Sequencing Center for Infectious Disease"/>
            <person name="Wu L."/>
            <person name="Ma J."/>
        </authorList>
    </citation>
    <scope>NUCLEOTIDE SEQUENCE [LARGE SCALE GENOMIC DNA]</scope>
    <source>
        <strain evidence="2">JCM 14234</strain>
    </source>
</reference>
<proteinExistence type="predicted"/>
<comment type="caution">
    <text evidence="1">The sequence shown here is derived from an EMBL/GenBank/DDBJ whole genome shotgun (WGS) entry which is preliminary data.</text>
</comment>
<dbReference type="SUPFAM" id="SSF109854">
    <property type="entry name" value="DinB/YfiT-like putative metalloenzymes"/>
    <property type="match status" value="1"/>
</dbReference>
<dbReference type="RefSeq" id="WP_344716903.1">
    <property type="nucleotide sequence ID" value="NZ_BAAAVS010000056.1"/>
</dbReference>
<accession>A0ABP6LIJ9</accession>
<dbReference type="Proteomes" id="UP001501035">
    <property type="component" value="Unassembled WGS sequence"/>
</dbReference>
<evidence type="ECO:0000313" key="2">
    <source>
        <dbReference type="Proteomes" id="UP001501035"/>
    </source>
</evidence>
<evidence type="ECO:0000313" key="1">
    <source>
        <dbReference type="EMBL" id="GAA3045920.1"/>
    </source>
</evidence>
<gene>
    <name evidence="1" type="ORF">GCM10010528_26430</name>
</gene>
<dbReference type="InterPro" id="IPR034660">
    <property type="entry name" value="DinB/YfiT-like"/>
</dbReference>
<evidence type="ECO:0008006" key="3">
    <source>
        <dbReference type="Google" id="ProtNLM"/>
    </source>
</evidence>
<dbReference type="EMBL" id="BAAAVS010000056">
    <property type="protein sequence ID" value="GAA3045920.1"/>
    <property type="molecule type" value="Genomic_DNA"/>
</dbReference>
<protein>
    <recommendedName>
        <fullName evidence="3">Mycothiol-dependent maleylpyruvate isomerase metal-binding domain-containing protein</fullName>
    </recommendedName>
</protein>
<dbReference type="Gene3D" id="1.20.120.450">
    <property type="entry name" value="dinb family like domain"/>
    <property type="match status" value="1"/>
</dbReference>
<keyword evidence="2" id="KW-1185">Reference proteome</keyword>
<name>A0ABP6LIJ9_9ACTN</name>
<organism evidence="1 2">
    <name type="scientific">Gordonia defluvii</name>
    <dbReference type="NCBI Taxonomy" id="283718"/>
    <lineage>
        <taxon>Bacteria</taxon>
        <taxon>Bacillati</taxon>
        <taxon>Actinomycetota</taxon>
        <taxon>Actinomycetes</taxon>
        <taxon>Mycobacteriales</taxon>
        <taxon>Gordoniaceae</taxon>
        <taxon>Gordonia</taxon>
    </lineage>
</organism>